<protein>
    <submittedName>
        <fullName evidence="2">Uncharacterized protein</fullName>
    </submittedName>
</protein>
<accession>A0ABD2CVD6</accession>
<organism evidence="2 3">
    <name type="scientific">Vespula maculifrons</name>
    <name type="common">Eastern yellow jacket</name>
    <name type="synonym">Wasp</name>
    <dbReference type="NCBI Taxonomy" id="7453"/>
    <lineage>
        <taxon>Eukaryota</taxon>
        <taxon>Metazoa</taxon>
        <taxon>Ecdysozoa</taxon>
        <taxon>Arthropoda</taxon>
        <taxon>Hexapoda</taxon>
        <taxon>Insecta</taxon>
        <taxon>Pterygota</taxon>
        <taxon>Neoptera</taxon>
        <taxon>Endopterygota</taxon>
        <taxon>Hymenoptera</taxon>
        <taxon>Apocrita</taxon>
        <taxon>Aculeata</taxon>
        <taxon>Vespoidea</taxon>
        <taxon>Vespidae</taxon>
        <taxon>Vespinae</taxon>
        <taxon>Vespula</taxon>
    </lineage>
</organism>
<evidence type="ECO:0000313" key="2">
    <source>
        <dbReference type="EMBL" id="KAL2749097.1"/>
    </source>
</evidence>
<proteinExistence type="predicted"/>
<evidence type="ECO:0000256" key="1">
    <source>
        <dbReference type="SAM" id="Phobius"/>
    </source>
</evidence>
<name>A0ABD2CVD6_VESMC</name>
<reference evidence="2 3" key="1">
    <citation type="journal article" date="2024" name="Ann. Entomol. Soc. Am.">
        <title>Genomic analyses of the southern and eastern yellowjacket wasps (Hymenoptera: Vespidae) reveal evolutionary signatures of social life.</title>
        <authorList>
            <person name="Catto M.A."/>
            <person name="Caine P.B."/>
            <person name="Orr S.E."/>
            <person name="Hunt B.G."/>
            <person name="Goodisman M.A.D."/>
        </authorList>
    </citation>
    <scope>NUCLEOTIDE SEQUENCE [LARGE SCALE GENOMIC DNA]</scope>
    <source>
        <strain evidence="2">232</strain>
        <tissue evidence="2">Head and thorax</tissue>
    </source>
</reference>
<gene>
    <name evidence="2" type="ORF">V1477_002707</name>
</gene>
<evidence type="ECO:0000313" key="3">
    <source>
        <dbReference type="Proteomes" id="UP001607303"/>
    </source>
</evidence>
<comment type="caution">
    <text evidence="2">The sequence shown here is derived from an EMBL/GenBank/DDBJ whole genome shotgun (WGS) entry which is preliminary data.</text>
</comment>
<keyword evidence="3" id="KW-1185">Reference proteome</keyword>
<keyword evidence="1" id="KW-0472">Membrane</keyword>
<keyword evidence="1" id="KW-1133">Transmembrane helix</keyword>
<dbReference type="AlphaFoldDB" id="A0ABD2CVD6"/>
<keyword evidence="1" id="KW-0812">Transmembrane</keyword>
<dbReference type="Proteomes" id="UP001607303">
    <property type="component" value="Unassembled WGS sequence"/>
</dbReference>
<feature type="transmembrane region" description="Helical" evidence="1">
    <location>
        <begin position="128"/>
        <end position="154"/>
    </location>
</feature>
<dbReference type="EMBL" id="JAYRBN010000028">
    <property type="protein sequence ID" value="KAL2749097.1"/>
    <property type="molecule type" value="Genomic_DNA"/>
</dbReference>
<sequence length="169" mass="19407">MHVQVHTFLNKGEMLRSTLTDYKTKDYKIKTINYDPKFFWTLSRISDILSSGGMTDANHVSHTCDESIRPHLHQQHIAVAPKENLSGHLRRQLWGELQRANDDTAASHPSLIGQRSLFNQLHTLSLRFFAVSMIIILLKPVQIVILVQFVIVVLNKLNIVETILSRQEE</sequence>